<sequence>MPATVAAPGTEEASRPKAAIPSSHAAASRSPQALAPSIKSTAQSSNAPIPNTPSGAPTKQDRQLSDAQGSLPNATPSPLAPSAPSAHSCSTTTTTTTAASSTITSARDRDRGNSEGPNASHPSSSAGRSEPAATRGPSASVGAGSTTALLYTTSQEFGQIWTQTTAFLHRTFSPTYRVGSLYLDSWTNGTQKRGLERLKASLLRGDTFLLMRNTTMQLRDLLKKSIAVNKAQAADIERHAKTIEEARRFRHGQGELETGKESSTSTQSPSEEEECSSRTGGDGDGTKSS</sequence>
<dbReference type="Proteomes" id="UP000738359">
    <property type="component" value="Unassembled WGS sequence"/>
</dbReference>
<feature type="region of interest" description="Disordered" evidence="1">
    <location>
        <begin position="1"/>
        <end position="143"/>
    </location>
</feature>
<dbReference type="OrthoDB" id="5569779at2759"/>
<gene>
    <name evidence="2" type="ORF">BGZ70_001826</name>
</gene>
<dbReference type="EMBL" id="JAAAHY010001421">
    <property type="protein sequence ID" value="KAF9949325.1"/>
    <property type="molecule type" value="Genomic_DNA"/>
</dbReference>
<accession>A0A9P6IVL4</accession>
<comment type="caution">
    <text evidence="2">The sequence shown here is derived from an EMBL/GenBank/DDBJ whole genome shotgun (WGS) entry which is preliminary data.</text>
</comment>
<feature type="compositionally biased region" description="Polar residues" evidence="1">
    <location>
        <begin position="115"/>
        <end position="127"/>
    </location>
</feature>
<feature type="compositionally biased region" description="Basic and acidic residues" evidence="1">
    <location>
        <begin position="246"/>
        <end position="260"/>
    </location>
</feature>
<evidence type="ECO:0000256" key="1">
    <source>
        <dbReference type="SAM" id="MobiDB-lite"/>
    </source>
</evidence>
<protein>
    <submittedName>
        <fullName evidence="2">Uncharacterized protein</fullName>
    </submittedName>
</protein>
<name>A0A9P6IVL4_MORAP</name>
<feature type="region of interest" description="Disordered" evidence="1">
    <location>
        <begin position="246"/>
        <end position="289"/>
    </location>
</feature>
<dbReference type="AlphaFoldDB" id="A0A9P6IVL4"/>
<reference evidence="2" key="1">
    <citation type="journal article" date="2020" name="Fungal Divers.">
        <title>Resolving the Mortierellaceae phylogeny through synthesis of multi-gene phylogenetics and phylogenomics.</title>
        <authorList>
            <person name="Vandepol N."/>
            <person name="Liber J."/>
            <person name="Desiro A."/>
            <person name="Na H."/>
            <person name="Kennedy M."/>
            <person name="Barry K."/>
            <person name="Grigoriev I.V."/>
            <person name="Miller A.N."/>
            <person name="O'Donnell K."/>
            <person name="Stajich J.E."/>
            <person name="Bonito G."/>
        </authorList>
    </citation>
    <scope>NUCLEOTIDE SEQUENCE</scope>
    <source>
        <strain evidence="2">CK1249</strain>
    </source>
</reference>
<organism evidence="2 3">
    <name type="scientific">Mortierella alpina</name>
    <name type="common">Oleaginous fungus</name>
    <name type="synonym">Mortierella renispora</name>
    <dbReference type="NCBI Taxonomy" id="64518"/>
    <lineage>
        <taxon>Eukaryota</taxon>
        <taxon>Fungi</taxon>
        <taxon>Fungi incertae sedis</taxon>
        <taxon>Mucoromycota</taxon>
        <taxon>Mortierellomycotina</taxon>
        <taxon>Mortierellomycetes</taxon>
        <taxon>Mortierellales</taxon>
        <taxon>Mortierellaceae</taxon>
        <taxon>Mortierella</taxon>
    </lineage>
</organism>
<feature type="compositionally biased region" description="Polar residues" evidence="1">
    <location>
        <begin position="38"/>
        <end position="57"/>
    </location>
</feature>
<keyword evidence="3" id="KW-1185">Reference proteome</keyword>
<feature type="compositionally biased region" description="Low complexity" evidence="1">
    <location>
        <begin position="74"/>
        <end position="105"/>
    </location>
</feature>
<evidence type="ECO:0000313" key="2">
    <source>
        <dbReference type="EMBL" id="KAF9949325.1"/>
    </source>
</evidence>
<evidence type="ECO:0000313" key="3">
    <source>
        <dbReference type="Proteomes" id="UP000738359"/>
    </source>
</evidence>
<proteinExistence type="predicted"/>